<evidence type="ECO:0000313" key="2">
    <source>
        <dbReference type="EMBL" id="BBJ47171.1"/>
    </source>
</evidence>
<accession>A0A499VCC2</accession>
<organism evidence="2 3">
    <name type="scientific">Streptomyces antimycoticus</name>
    <dbReference type="NCBI Taxonomy" id="68175"/>
    <lineage>
        <taxon>Bacteria</taxon>
        <taxon>Bacillati</taxon>
        <taxon>Actinomycetota</taxon>
        <taxon>Actinomycetes</taxon>
        <taxon>Kitasatosporales</taxon>
        <taxon>Streptomycetaceae</taxon>
        <taxon>Streptomyces</taxon>
        <taxon>Streptomyces violaceusniger group</taxon>
    </lineage>
</organism>
<name>A0A499VCC2_9ACTN</name>
<sequence length="103" mass="10639">MDLAFLQPLYAGDASVVSVHLDTSRGAHDADKQIELRRRAARRSLSEQGAQETDLAVLDDIVGGPGTARPAGRGAVRLGRSAAGRLHPRGATRGGQRTGAAGA</sequence>
<dbReference type="AlphaFoldDB" id="A0A499VCC2"/>
<dbReference type="EMBL" id="AP019620">
    <property type="protein sequence ID" value="BBJ47171.1"/>
    <property type="molecule type" value="Genomic_DNA"/>
</dbReference>
<proteinExistence type="predicted"/>
<dbReference type="Proteomes" id="UP000463951">
    <property type="component" value="Chromosome"/>
</dbReference>
<feature type="compositionally biased region" description="Gly residues" evidence="1">
    <location>
        <begin position="92"/>
        <end position="103"/>
    </location>
</feature>
<evidence type="ECO:0000313" key="3">
    <source>
        <dbReference type="Proteomes" id="UP000463951"/>
    </source>
</evidence>
<evidence type="ECO:0000256" key="1">
    <source>
        <dbReference type="SAM" id="MobiDB-lite"/>
    </source>
</evidence>
<protein>
    <submittedName>
        <fullName evidence="2">Uncharacterized protein</fullName>
    </submittedName>
</protein>
<reference evidence="2 3" key="1">
    <citation type="journal article" date="2020" name="Int. J. Syst. Evol. Microbiol.">
        <title>Reclassification of Streptomyces castelarensis and Streptomyces sporoclivatus as later heterotypic synonyms of Streptomyces antimycoticus.</title>
        <authorList>
            <person name="Komaki H."/>
            <person name="Tamura T."/>
        </authorList>
    </citation>
    <scope>NUCLEOTIDE SEQUENCE [LARGE SCALE GENOMIC DNA]</scope>
    <source>
        <strain evidence="2 3">NBRC 100767</strain>
    </source>
</reference>
<feature type="region of interest" description="Disordered" evidence="1">
    <location>
        <begin position="79"/>
        <end position="103"/>
    </location>
</feature>
<gene>
    <name evidence="2" type="ORF">SSPO_098890</name>
</gene>